<reference evidence="1" key="1">
    <citation type="submission" date="2022-03" db="EMBL/GenBank/DDBJ databases">
        <title>Fererhizobium litorale gen. nov., sp. nov., isolated from sandy sediments of the Sea of Japan seashore.</title>
        <authorList>
            <person name="Romanenko L."/>
            <person name="Kurilenko V."/>
            <person name="Otstavnykh N."/>
            <person name="Svetashev V."/>
            <person name="Tekutyeva L."/>
            <person name="Isaeva M."/>
            <person name="Mikhailov V."/>
        </authorList>
    </citation>
    <scope>NUCLEOTIDE SEQUENCE</scope>
    <source>
        <strain evidence="1">KMM 9576</strain>
    </source>
</reference>
<organism evidence="1 2">
    <name type="scientific">Ferirhizobium litorale</name>
    <dbReference type="NCBI Taxonomy" id="2927786"/>
    <lineage>
        <taxon>Bacteria</taxon>
        <taxon>Pseudomonadati</taxon>
        <taxon>Pseudomonadota</taxon>
        <taxon>Alphaproteobacteria</taxon>
        <taxon>Hyphomicrobiales</taxon>
        <taxon>Rhizobiaceae</taxon>
        <taxon>Ferirhizobium</taxon>
    </lineage>
</organism>
<dbReference type="RefSeq" id="WP_311787960.1">
    <property type="nucleotide sequence ID" value="NZ_JALDYY010000012.1"/>
</dbReference>
<gene>
    <name evidence="1" type="ORF">MRS75_15325</name>
</gene>
<dbReference type="EMBL" id="JALDYZ010000008">
    <property type="protein sequence ID" value="MDI7923450.1"/>
    <property type="molecule type" value="Genomic_DNA"/>
</dbReference>
<dbReference type="Proteomes" id="UP001161580">
    <property type="component" value="Unassembled WGS sequence"/>
</dbReference>
<dbReference type="AlphaFoldDB" id="A0AAE3QH80"/>
<keyword evidence="2" id="KW-1185">Reference proteome</keyword>
<protein>
    <submittedName>
        <fullName evidence="1">Uncharacterized protein</fullName>
    </submittedName>
</protein>
<comment type="caution">
    <text evidence="1">The sequence shown here is derived from an EMBL/GenBank/DDBJ whole genome shotgun (WGS) entry which is preliminary data.</text>
</comment>
<name>A0AAE3QH80_9HYPH</name>
<evidence type="ECO:0000313" key="1">
    <source>
        <dbReference type="EMBL" id="MDI7923450.1"/>
    </source>
</evidence>
<proteinExistence type="predicted"/>
<sequence length="87" mass="9889">MTKKTPPLEHSDFSGEFTEDDIVVRLDIYRVAGSESGWTLEVIDETGASTVWDDTFTTDREAFEEFLATIQREGIETFLDEPTTTLH</sequence>
<evidence type="ECO:0000313" key="2">
    <source>
        <dbReference type="Proteomes" id="UP001161580"/>
    </source>
</evidence>
<accession>A0AAE3QH80</accession>